<feature type="binding site" evidence="5">
    <location>
        <begin position="202"/>
        <end position="204"/>
    </location>
    <ligand>
        <name>dihydroxyacetone phosphate</name>
        <dbReference type="ChEBI" id="CHEBI:57642"/>
    </ligand>
</feature>
<gene>
    <name evidence="7" type="ORF">A2074_06185</name>
</gene>
<feature type="binding site" evidence="5">
    <location>
        <begin position="223"/>
        <end position="226"/>
    </location>
    <ligand>
        <name>dihydroxyacetone phosphate</name>
        <dbReference type="ChEBI" id="CHEBI:57642"/>
    </ligand>
</feature>
<feature type="binding site" evidence="6">
    <location>
        <position position="95"/>
    </location>
    <ligand>
        <name>Zn(2+)</name>
        <dbReference type="ChEBI" id="CHEBI:29105"/>
        <label>2</label>
    </ligand>
</feature>
<evidence type="ECO:0000256" key="3">
    <source>
        <dbReference type="ARBA" id="ARBA00023239"/>
    </source>
</evidence>
<dbReference type="Proteomes" id="UP000178086">
    <property type="component" value="Unassembled WGS sequence"/>
</dbReference>
<feature type="binding site" evidence="6">
    <location>
        <position position="171"/>
    </location>
    <ligand>
        <name>Zn(2+)</name>
        <dbReference type="ChEBI" id="CHEBI:29105"/>
        <label>1</label>
        <note>catalytic</note>
    </ligand>
</feature>
<dbReference type="InterPro" id="IPR013785">
    <property type="entry name" value="Aldolase_TIM"/>
</dbReference>
<dbReference type="InterPro" id="IPR000771">
    <property type="entry name" value="FBA_II"/>
</dbReference>
<feature type="binding site" evidence="6">
    <location>
        <position position="125"/>
    </location>
    <ligand>
        <name>Zn(2+)</name>
        <dbReference type="ChEBI" id="CHEBI:29105"/>
        <label>2</label>
    </ligand>
</feature>
<protein>
    <submittedName>
        <fullName evidence="7">Fructose-1,6-bisphosphate aldolase, class II</fullName>
    </submittedName>
</protein>
<evidence type="ECO:0000256" key="4">
    <source>
        <dbReference type="PIRSR" id="PIRSR001359-1"/>
    </source>
</evidence>
<dbReference type="PROSITE" id="PS00602">
    <property type="entry name" value="ALDOLASE_CLASS_II_1"/>
    <property type="match status" value="1"/>
</dbReference>
<comment type="cofactor">
    <cofactor evidence="6">
        <name>Zn(2+)</name>
        <dbReference type="ChEBI" id="CHEBI:29105"/>
    </cofactor>
    <text evidence="6">Binds 2 Zn(2+) ions per subunit. One is catalytic and the other provides a structural contribution.</text>
</comment>
<evidence type="ECO:0000313" key="8">
    <source>
        <dbReference type="Proteomes" id="UP000178086"/>
    </source>
</evidence>
<keyword evidence="2 6" id="KW-0862">Zinc</keyword>
<comment type="caution">
    <text evidence="7">The sequence shown here is derived from an EMBL/GenBank/DDBJ whole genome shotgun (WGS) entry which is preliminary data.</text>
</comment>
<dbReference type="GO" id="GO:0004332">
    <property type="term" value="F:fructose-bisphosphate aldolase activity"/>
    <property type="evidence" value="ECO:0007669"/>
    <property type="project" value="InterPro"/>
</dbReference>
<feature type="binding site" evidence="6">
    <location>
        <position position="201"/>
    </location>
    <ligand>
        <name>Zn(2+)</name>
        <dbReference type="ChEBI" id="CHEBI:29105"/>
        <label>1</label>
        <note>catalytic</note>
    </ligand>
</feature>
<keyword evidence="1 6" id="KW-0479">Metal-binding</keyword>
<dbReference type="InterPro" id="IPR011289">
    <property type="entry name" value="Fruc_bis_ald_class-2"/>
</dbReference>
<dbReference type="GO" id="GO:0008270">
    <property type="term" value="F:zinc ion binding"/>
    <property type="evidence" value="ECO:0007669"/>
    <property type="project" value="InterPro"/>
</dbReference>
<evidence type="ECO:0000313" key="7">
    <source>
        <dbReference type="EMBL" id="OFW34014.1"/>
    </source>
</evidence>
<organism evidence="7 8">
    <name type="scientific">Candidatus Aquicultor primus</name>
    <dbReference type="NCBI Taxonomy" id="1797195"/>
    <lineage>
        <taxon>Bacteria</taxon>
        <taxon>Bacillati</taxon>
        <taxon>Actinomycetota</taxon>
        <taxon>Candidatus Aquicultoria</taxon>
        <taxon>Candidatus Aquicultorales</taxon>
        <taxon>Candidatus Aquicultoraceae</taxon>
        <taxon>Candidatus Aquicultor</taxon>
    </lineage>
</organism>
<dbReference type="CDD" id="cd00947">
    <property type="entry name" value="TBP_aldolase_IIB"/>
    <property type="match status" value="1"/>
</dbReference>
<dbReference type="InterPro" id="IPR050246">
    <property type="entry name" value="Class_II_FBP_aldolase"/>
</dbReference>
<sequence>MFQARKGGYAVGAFNTNDLEITQAIFKAAKEEKSPIILAVSPSAMKYAGPRNLVAMAKIATEETGVPVAVHLDHGTEFEHLVSAIQAGFSSIMYDGSKHPYEENVRLTAEAVKLGHAVGISVEGELGRLVGTEDHITVSEREASMTHPDQALDYVERTGIDALAVSIGNAHGWYKGKPELDFKRLEEIGKIVGDKALLVLHGASGIPDEDIRTAVSLGITKINIDTEIRDAFRRGVEGFMKENPDVIDPRKFLKPAIDEMYKIVSGKIKLFGSSNAATDYIAEVTGRAV</sequence>
<feature type="binding site" evidence="6">
    <location>
        <position position="74"/>
    </location>
    <ligand>
        <name>Zn(2+)</name>
        <dbReference type="ChEBI" id="CHEBI:29105"/>
        <label>1</label>
        <note>catalytic</note>
    </ligand>
</feature>
<dbReference type="GO" id="GO:0030388">
    <property type="term" value="P:fructose 1,6-bisphosphate metabolic process"/>
    <property type="evidence" value="ECO:0007669"/>
    <property type="project" value="InterPro"/>
</dbReference>
<evidence type="ECO:0000256" key="1">
    <source>
        <dbReference type="ARBA" id="ARBA00022723"/>
    </source>
</evidence>
<proteinExistence type="predicted"/>
<dbReference type="SUPFAM" id="SSF51569">
    <property type="entry name" value="Aldolase"/>
    <property type="match status" value="1"/>
</dbReference>
<dbReference type="Pfam" id="PF01116">
    <property type="entry name" value="F_bP_aldolase"/>
    <property type="match status" value="1"/>
</dbReference>
<feature type="binding site" evidence="5">
    <location>
        <position position="172"/>
    </location>
    <ligand>
        <name>dihydroxyacetone phosphate</name>
        <dbReference type="ChEBI" id="CHEBI:57642"/>
    </ligand>
</feature>
<keyword evidence="3" id="KW-0456">Lyase</keyword>
<dbReference type="PANTHER" id="PTHR30304:SF0">
    <property type="entry name" value="D-TAGATOSE-1,6-BISPHOSPHATE ALDOLASE SUBUNIT GATY-RELATED"/>
    <property type="match status" value="1"/>
</dbReference>
<accession>A0A1F2ULZ8</accession>
<dbReference type="GO" id="GO:0006096">
    <property type="term" value="P:glycolytic process"/>
    <property type="evidence" value="ECO:0007669"/>
    <property type="project" value="InterPro"/>
</dbReference>
<dbReference type="NCBIfam" id="TIGR01859">
    <property type="entry name" value="fruc_bis_ald"/>
    <property type="match status" value="1"/>
</dbReference>
<evidence type="ECO:0000256" key="6">
    <source>
        <dbReference type="PIRSR" id="PIRSR001359-3"/>
    </source>
</evidence>
<dbReference type="Gene3D" id="3.20.20.70">
    <property type="entry name" value="Aldolase class I"/>
    <property type="match status" value="1"/>
</dbReference>
<dbReference type="AlphaFoldDB" id="A0A1F2ULZ8"/>
<reference evidence="7 8" key="1">
    <citation type="journal article" date="2016" name="Nat. Commun.">
        <title>Thousands of microbial genomes shed light on interconnected biogeochemical processes in an aquifer system.</title>
        <authorList>
            <person name="Anantharaman K."/>
            <person name="Brown C.T."/>
            <person name="Hug L.A."/>
            <person name="Sharon I."/>
            <person name="Castelle C.J."/>
            <person name="Probst A.J."/>
            <person name="Thomas B.C."/>
            <person name="Singh A."/>
            <person name="Wilkins M.J."/>
            <person name="Karaoz U."/>
            <person name="Brodie E.L."/>
            <person name="Williams K.H."/>
            <person name="Hubbard S.S."/>
            <person name="Banfield J.F."/>
        </authorList>
    </citation>
    <scope>NUCLEOTIDE SEQUENCE [LARGE SCALE GENOMIC DNA]</scope>
</reference>
<evidence type="ECO:0000256" key="2">
    <source>
        <dbReference type="ARBA" id="ARBA00022833"/>
    </source>
</evidence>
<dbReference type="EMBL" id="MELI01000055">
    <property type="protein sequence ID" value="OFW34014.1"/>
    <property type="molecule type" value="Genomic_DNA"/>
</dbReference>
<name>A0A1F2ULZ8_9ACTN</name>
<feature type="active site" description="Proton donor" evidence="4">
    <location>
        <position position="73"/>
    </location>
</feature>
<evidence type="ECO:0000256" key="5">
    <source>
        <dbReference type="PIRSR" id="PIRSR001359-2"/>
    </source>
</evidence>
<dbReference type="PANTHER" id="PTHR30304">
    <property type="entry name" value="D-TAGATOSE-1,6-BISPHOSPHATE ALDOLASE"/>
    <property type="match status" value="1"/>
</dbReference>
<dbReference type="NCBIfam" id="TIGR00167">
    <property type="entry name" value="cbbA"/>
    <property type="match status" value="1"/>
</dbReference>
<dbReference type="PIRSF" id="PIRSF001359">
    <property type="entry name" value="F_bP_aldolase_II"/>
    <property type="match status" value="1"/>
</dbReference>